<feature type="domain" description="JmjC" evidence="5">
    <location>
        <begin position="107"/>
        <end position="236"/>
    </location>
</feature>
<protein>
    <submittedName>
        <fullName evidence="6">Cupin domain-containing protein</fullName>
    </submittedName>
</protein>
<sequence length="318" mass="34304">MTGALERLVGDVAELRRRWEERPLVSRGLGDFDDVFSLELLDRLFFEVALPTSALRLMRDGAVSEAGALARARERTGPTSETLVDPAKAAAELRRGTTLVFEEVRSWCPPVADLARGVAEATGYDTYCAAFLTPAGARGARAHYDMASVFIRQVHGSKRWTVGAPAERPPARPWKGRDVALTDPEEVLLRPGDCLYLPRGYIHVGDATHEASLHLSIALKPVTWRDVLVREITALAEADPRLRRSLPFGFHRDGGAAGADLLAEHTRIAVGHLADTAAVWRRAADHYAPPAPRTGGGLAKALAEGGAPAGEEEESDVG</sequence>
<evidence type="ECO:0000256" key="2">
    <source>
        <dbReference type="ARBA" id="ARBA00022723"/>
    </source>
</evidence>
<dbReference type="Proteomes" id="UP001140076">
    <property type="component" value="Unassembled WGS sequence"/>
</dbReference>
<keyword evidence="7" id="KW-1185">Reference proteome</keyword>
<dbReference type="GO" id="GO:0046872">
    <property type="term" value="F:metal ion binding"/>
    <property type="evidence" value="ECO:0007669"/>
    <property type="project" value="UniProtKB-KW"/>
</dbReference>
<dbReference type="AlphaFoldDB" id="A0A9X3NPP4"/>
<gene>
    <name evidence="6" type="ORF">LG943_15230</name>
</gene>
<reference evidence="6" key="1">
    <citation type="submission" date="2021-10" db="EMBL/GenBank/DDBJ databases">
        <title>Streptomonospora sp. nov., isolated from mangrove soil.</title>
        <authorList>
            <person name="Chen X."/>
            <person name="Ge X."/>
            <person name="Liu W."/>
        </authorList>
    </citation>
    <scope>NUCLEOTIDE SEQUENCE</scope>
    <source>
        <strain evidence="6">S1-112</strain>
    </source>
</reference>
<dbReference type="InterPro" id="IPR003347">
    <property type="entry name" value="JmjC_dom"/>
</dbReference>
<dbReference type="PANTHER" id="PTHR13096:SF8">
    <property type="entry name" value="RIBOSOMAL OXYGENASE 1"/>
    <property type="match status" value="1"/>
</dbReference>
<dbReference type="Pfam" id="PF08007">
    <property type="entry name" value="JmjC_2"/>
    <property type="match status" value="1"/>
</dbReference>
<accession>A0A9X3NPP4</accession>
<proteinExistence type="predicted"/>
<dbReference type="InterPro" id="IPR039994">
    <property type="entry name" value="NO66-like"/>
</dbReference>
<evidence type="ECO:0000313" key="6">
    <source>
        <dbReference type="EMBL" id="MDA0565659.1"/>
    </source>
</evidence>
<comment type="caution">
    <text evidence="6">The sequence shown here is derived from an EMBL/GenBank/DDBJ whole genome shotgun (WGS) entry which is preliminary data.</text>
</comment>
<evidence type="ECO:0000256" key="3">
    <source>
        <dbReference type="ARBA" id="ARBA00023004"/>
    </source>
</evidence>
<dbReference type="PROSITE" id="PS51184">
    <property type="entry name" value="JMJC"/>
    <property type="match status" value="1"/>
</dbReference>
<dbReference type="SUPFAM" id="SSF51197">
    <property type="entry name" value="Clavaminate synthase-like"/>
    <property type="match status" value="1"/>
</dbReference>
<name>A0A9X3NPP4_9ACTN</name>
<dbReference type="Gene3D" id="2.60.120.650">
    <property type="entry name" value="Cupin"/>
    <property type="match status" value="1"/>
</dbReference>
<evidence type="ECO:0000256" key="4">
    <source>
        <dbReference type="SAM" id="MobiDB-lite"/>
    </source>
</evidence>
<comment type="cofactor">
    <cofactor evidence="1">
        <name>Fe(2+)</name>
        <dbReference type="ChEBI" id="CHEBI:29033"/>
    </cofactor>
</comment>
<organism evidence="6 7">
    <name type="scientific">Streptomonospora mangrovi</name>
    <dbReference type="NCBI Taxonomy" id="2883123"/>
    <lineage>
        <taxon>Bacteria</taxon>
        <taxon>Bacillati</taxon>
        <taxon>Actinomycetota</taxon>
        <taxon>Actinomycetes</taxon>
        <taxon>Streptosporangiales</taxon>
        <taxon>Nocardiopsidaceae</taxon>
        <taxon>Streptomonospora</taxon>
    </lineage>
</organism>
<feature type="region of interest" description="Disordered" evidence="4">
    <location>
        <begin position="290"/>
        <end position="318"/>
    </location>
</feature>
<dbReference type="PANTHER" id="PTHR13096">
    <property type="entry name" value="MINA53 MYC INDUCED NUCLEAR ANTIGEN"/>
    <property type="match status" value="1"/>
</dbReference>
<evidence type="ECO:0000313" key="7">
    <source>
        <dbReference type="Proteomes" id="UP001140076"/>
    </source>
</evidence>
<evidence type="ECO:0000259" key="5">
    <source>
        <dbReference type="PROSITE" id="PS51184"/>
    </source>
</evidence>
<keyword evidence="2" id="KW-0479">Metal-binding</keyword>
<dbReference type="RefSeq" id="WP_270072935.1">
    <property type="nucleotide sequence ID" value="NZ_JAJAQC010000025.1"/>
</dbReference>
<keyword evidence="3" id="KW-0408">Iron</keyword>
<dbReference type="EMBL" id="JAJAQC010000025">
    <property type="protein sequence ID" value="MDA0565659.1"/>
    <property type="molecule type" value="Genomic_DNA"/>
</dbReference>
<evidence type="ECO:0000256" key="1">
    <source>
        <dbReference type="ARBA" id="ARBA00001954"/>
    </source>
</evidence>